<organism evidence="10 11">
    <name type="scientific">Gracilibacillus halotolerans</name>
    <dbReference type="NCBI Taxonomy" id="74386"/>
    <lineage>
        <taxon>Bacteria</taxon>
        <taxon>Bacillati</taxon>
        <taxon>Bacillota</taxon>
        <taxon>Bacilli</taxon>
        <taxon>Bacillales</taxon>
        <taxon>Bacillaceae</taxon>
        <taxon>Gracilibacillus</taxon>
    </lineage>
</organism>
<accession>A0A841RPT0</accession>
<keyword evidence="6" id="KW-0131">Cell cycle</keyword>
<keyword evidence="3" id="KW-0963">Cytoplasm</keyword>
<evidence type="ECO:0000256" key="5">
    <source>
        <dbReference type="ARBA" id="ARBA00023210"/>
    </source>
</evidence>
<comment type="function">
    <text evidence="7">Activator of cell division through the inhibition of FtsZ GTPase activity, therefore promoting FtsZ assembly into bundles of protofilaments necessary for the formation of the division Z ring. It is recruited early at mid-cell but it is not essential for cell division.</text>
</comment>
<keyword evidence="11" id="KW-1185">Reference proteome</keyword>
<sequence>MTQDKVKRTTVHIKGRSYTIVGNEKSEHIRLIAGLVDDKMKEIHEKNKSLDTTQLAVLTALNTMNDYMKLQEDYEILQKLIDEKED</sequence>
<evidence type="ECO:0000256" key="9">
    <source>
        <dbReference type="ARBA" id="ARBA00033158"/>
    </source>
</evidence>
<dbReference type="InterPro" id="IPR053712">
    <property type="entry name" value="Bac_CellDiv_Activator"/>
</dbReference>
<dbReference type="GO" id="GO:0030428">
    <property type="term" value="C:cell septum"/>
    <property type="evidence" value="ECO:0007669"/>
    <property type="project" value="TreeGrafter"/>
</dbReference>
<evidence type="ECO:0000256" key="8">
    <source>
        <dbReference type="ARBA" id="ARBA00026068"/>
    </source>
</evidence>
<evidence type="ECO:0000256" key="4">
    <source>
        <dbReference type="ARBA" id="ARBA00022618"/>
    </source>
</evidence>
<gene>
    <name evidence="10" type="ORF">GGQ92_002691</name>
</gene>
<dbReference type="Pfam" id="PF05164">
    <property type="entry name" value="ZapA"/>
    <property type="match status" value="1"/>
</dbReference>
<evidence type="ECO:0000256" key="7">
    <source>
        <dbReference type="ARBA" id="ARBA00024910"/>
    </source>
</evidence>
<dbReference type="PANTHER" id="PTHR34981">
    <property type="entry name" value="CELL DIVISION PROTEIN ZAPA"/>
    <property type="match status" value="1"/>
</dbReference>
<dbReference type="GO" id="GO:0000921">
    <property type="term" value="P:septin ring assembly"/>
    <property type="evidence" value="ECO:0007669"/>
    <property type="project" value="TreeGrafter"/>
</dbReference>
<proteinExistence type="predicted"/>
<name>A0A841RPT0_9BACI</name>
<evidence type="ECO:0000256" key="1">
    <source>
        <dbReference type="ARBA" id="ARBA00004496"/>
    </source>
</evidence>
<evidence type="ECO:0000256" key="6">
    <source>
        <dbReference type="ARBA" id="ARBA00023306"/>
    </source>
</evidence>
<dbReference type="InterPro" id="IPR036192">
    <property type="entry name" value="Cell_div_ZapA-like_sf"/>
</dbReference>
<dbReference type="GO" id="GO:0000917">
    <property type="term" value="P:division septum assembly"/>
    <property type="evidence" value="ECO:0007669"/>
    <property type="project" value="UniProtKB-KW"/>
</dbReference>
<dbReference type="Gene3D" id="6.10.250.790">
    <property type="match status" value="1"/>
</dbReference>
<dbReference type="GO" id="GO:0043093">
    <property type="term" value="P:FtsZ-dependent cytokinesis"/>
    <property type="evidence" value="ECO:0007669"/>
    <property type="project" value="TreeGrafter"/>
</dbReference>
<evidence type="ECO:0000256" key="3">
    <source>
        <dbReference type="ARBA" id="ARBA00022490"/>
    </source>
</evidence>
<comment type="caution">
    <text evidence="10">The sequence shown here is derived from an EMBL/GenBank/DDBJ whole genome shotgun (WGS) entry which is preliminary data.</text>
</comment>
<dbReference type="EMBL" id="JACHON010000018">
    <property type="protein sequence ID" value="MBB6513872.1"/>
    <property type="molecule type" value="Genomic_DNA"/>
</dbReference>
<keyword evidence="4 10" id="KW-0132">Cell division</keyword>
<dbReference type="Proteomes" id="UP000572212">
    <property type="component" value="Unassembled WGS sequence"/>
</dbReference>
<comment type="subunit">
    <text evidence="8">Homodimer. Interacts with FtsZ.</text>
</comment>
<evidence type="ECO:0000313" key="10">
    <source>
        <dbReference type="EMBL" id="MBB6513872.1"/>
    </source>
</evidence>
<dbReference type="AlphaFoldDB" id="A0A841RPT0"/>
<evidence type="ECO:0000313" key="11">
    <source>
        <dbReference type="Proteomes" id="UP000572212"/>
    </source>
</evidence>
<dbReference type="PANTHER" id="PTHR34981:SF1">
    <property type="entry name" value="CELL DIVISION PROTEIN ZAPA"/>
    <property type="match status" value="1"/>
</dbReference>
<dbReference type="NCBIfam" id="NF010724">
    <property type="entry name" value="PRK14126.1"/>
    <property type="match status" value="1"/>
</dbReference>
<dbReference type="GO" id="GO:0005829">
    <property type="term" value="C:cytosol"/>
    <property type="evidence" value="ECO:0007669"/>
    <property type="project" value="TreeGrafter"/>
</dbReference>
<dbReference type="GO" id="GO:0032153">
    <property type="term" value="C:cell division site"/>
    <property type="evidence" value="ECO:0007669"/>
    <property type="project" value="TreeGrafter"/>
</dbReference>
<evidence type="ECO:0000256" key="2">
    <source>
        <dbReference type="ARBA" id="ARBA00015195"/>
    </source>
</evidence>
<dbReference type="SUPFAM" id="SSF102829">
    <property type="entry name" value="Cell division protein ZapA-like"/>
    <property type="match status" value="1"/>
</dbReference>
<reference evidence="10 11" key="1">
    <citation type="submission" date="2020-08" db="EMBL/GenBank/DDBJ databases">
        <title>Genomic Encyclopedia of Type Strains, Phase IV (KMG-IV): sequencing the most valuable type-strain genomes for metagenomic binning, comparative biology and taxonomic classification.</title>
        <authorList>
            <person name="Goeker M."/>
        </authorList>
    </citation>
    <scope>NUCLEOTIDE SEQUENCE [LARGE SCALE GENOMIC DNA]</scope>
    <source>
        <strain evidence="10 11">DSM 11805</strain>
    </source>
</reference>
<comment type="subcellular location">
    <subcellularLocation>
        <location evidence="1">Cytoplasm</location>
    </subcellularLocation>
</comment>
<keyword evidence="5" id="KW-0717">Septation</keyword>
<protein>
    <recommendedName>
        <fullName evidence="2">Cell division protein ZapA</fullName>
    </recommendedName>
    <alternativeName>
        <fullName evidence="9">Z ring-associated protein ZapA</fullName>
    </alternativeName>
</protein>
<dbReference type="RefSeq" id="WP_184249838.1">
    <property type="nucleotide sequence ID" value="NZ_BAAACU010000004.1"/>
</dbReference>
<dbReference type="InterPro" id="IPR007838">
    <property type="entry name" value="Cell_div_ZapA-like"/>
</dbReference>